<dbReference type="PATRIC" id="fig|570277.3.peg.1086"/>
<dbReference type="KEGG" id="emp:EZMO1_0998"/>
<sequence length="40" mass="4589">MNTFSKTPTTIESVSLLFYRDYGSITLAVYYLSQNVVRIP</sequence>
<name>A0A142B8Y6_9GAMM</name>
<proteinExistence type="predicted"/>
<dbReference type="STRING" id="570277.EZMO1_0998"/>
<evidence type="ECO:0000313" key="1">
    <source>
        <dbReference type="EMBL" id="AMO55212.1"/>
    </source>
</evidence>
<dbReference type="EMBL" id="CP013251">
    <property type="protein sequence ID" value="AMO55212.1"/>
    <property type="molecule type" value="Genomic_DNA"/>
</dbReference>
<protein>
    <submittedName>
        <fullName evidence="1">Uncharacterized protein</fullName>
    </submittedName>
</protein>
<accession>A0A142B8Y6</accession>
<reference evidence="1 2" key="1">
    <citation type="journal article" date="2016" name="Front. Microbiol.">
        <title>Genomic Insight into the Host-Endosymbiont Relationship of Endozoicomonas montiporae CL-33(T) with its Coral Host.</title>
        <authorList>
            <person name="Ding J.-Y."/>
            <person name="Shiu J.-H."/>
            <person name="Chen W.-M."/>
            <person name="Chiang Y.-R."/>
            <person name="Tang S.-L."/>
        </authorList>
    </citation>
    <scope>NUCLEOTIDE SEQUENCE [LARGE SCALE GENOMIC DNA]</scope>
    <source>
        <strain evidence="1 2">CL-33</strain>
    </source>
</reference>
<dbReference type="AlphaFoldDB" id="A0A142B8Y6"/>
<gene>
    <name evidence="1" type="ORF">EZMO1_0998</name>
</gene>
<organism evidence="1 2">
    <name type="scientific">Endozoicomonas montiporae CL-33</name>
    <dbReference type="NCBI Taxonomy" id="570277"/>
    <lineage>
        <taxon>Bacteria</taxon>
        <taxon>Pseudomonadati</taxon>
        <taxon>Pseudomonadota</taxon>
        <taxon>Gammaproteobacteria</taxon>
        <taxon>Oceanospirillales</taxon>
        <taxon>Endozoicomonadaceae</taxon>
        <taxon>Endozoicomonas</taxon>
    </lineage>
</organism>
<dbReference type="Proteomes" id="UP000071065">
    <property type="component" value="Chromosome"/>
</dbReference>
<evidence type="ECO:0000313" key="2">
    <source>
        <dbReference type="Proteomes" id="UP000071065"/>
    </source>
</evidence>